<dbReference type="RefSeq" id="WP_079683781.1">
    <property type="nucleotide sequence ID" value="NZ_FUYQ01000017.1"/>
</dbReference>
<dbReference type="Proteomes" id="UP000190852">
    <property type="component" value="Unassembled WGS sequence"/>
</dbReference>
<name>A0A1T5D8R7_9BACT</name>
<accession>A0A1T5D8R7</accession>
<dbReference type="PROSITE" id="PS51257">
    <property type="entry name" value="PROKAR_LIPOPROTEIN"/>
    <property type="match status" value="1"/>
</dbReference>
<feature type="chain" id="PRO_5010522017" description="LIPOPROTEIN" evidence="1">
    <location>
        <begin position="20"/>
        <end position="201"/>
    </location>
</feature>
<dbReference type="AlphaFoldDB" id="A0A1T5D8R7"/>
<evidence type="ECO:0000256" key="1">
    <source>
        <dbReference type="SAM" id="SignalP"/>
    </source>
</evidence>
<organism evidence="2 3">
    <name type="scientific">Parabacteroides chartae</name>
    <dbReference type="NCBI Taxonomy" id="1037355"/>
    <lineage>
        <taxon>Bacteria</taxon>
        <taxon>Pseudomonadati</taxon>
        <taxon>Bacteroidota</taxon>
        <taxon>Bacteroidia</taxon>
        <taxon>Bacteroidales</taxon>
        <taxon>Tannerellaceae</taxon>
        <taxon>Parabacteroides</taxon>
    </lineage>
</organism>
<evidence type="ECO:0000313" key="2">
    <source>
        <dbReference type="EMBL" id="SKB68094.1"/>
    </source>
</evidence>
<keyword evidence="1" id="KW-0732">Signal</keyword>
<protein>
    <recommendedName>
        <fullName evidence="4">LIPOPROTEIN</fullName>
    </recommendedName>
</protein>
<proteinExistence type="predicted"/>
<dbReference type="EMBL" id="FUYQ01000017">
    <property type="protein sequence ID" value="SKB68094.1"/>
    <property type="molecule type" value="Genomic_DNA"/>
</dbReference>
<evidence type="ECO:0008006" key="4">
    <source>
        <dbReference type="Google" id="ProtNLM"/>
    </source>
</evidence>
<feature type="signal peptide" evidence="1">
    <location>
        <begin position="1"/>
        <end position="19"/>
    </location>
</feature>
<sequence length="201" mass="23845">MKRILLIFAVSCLFFSCNANVKNEESNNIAQNDNIVDTRVEKLKQSFEQNDYVTFFKLFPDTYDEFIDFYGFDDDTGKRPLYDFYETHINYFFKYEEKVNSEIFAVKVYEIAKRGVWDADGIGLFQSNLSELIISKPNIFLEILTKKPDKEATSFWHFVFNGSGKYDLQNKEKFEKIYNSINSLDKKQGRLLKDEFEIMYK</sequence>
<reference evidence="3" key="1">
    <citation type="submission" date="2017-02" db="EMBL/GenBank/DDBJ databases">
        <authorList>
            <person name="Varghese N."/>
            <person name="Submissions S."/>
        </authorList>
    </citation>
    <scope>NUCLEOTIDE SEQUENCE [LARGE SCALE GENOMIC DNA]</scope>
    <source>
        <strain evidence="3">DSM 24967</strain>
    </source>
</reference>
<keyword evidence="3" id="KW-1185">Reference proteome</keyword>
<evidence type="ECO:0000313" key="3">
    <source>
        <dbReference type="Proteomes" id="UP000190852"/>
    </source>
</evidence>
<gene>
    <name evidence="2" type="ORF">SAMN05660349_02314</name>
</gene>